<dbReference type="PROSITE" id="PS50804">
    <property type="entry name" value="SCAN_BOX"/>
    <property type="match status" value="1"/>
</dbReference>
<dbReference type="SUPFAM" id="SSF47353">
    <property type="entry name" value="Retrovirus capsid dimerization domain-like"/>
    <property type="match status" value="1"/>
</dbReference>
<evidence type="ECO:0000259" key="2">
    <source>
        <dbReference type="PROSITE" id="PS50804"/>
    </source>
</evidence>
<dbReference type="Pfam" id="PF02023">
    <property type="entry name" value="SCAN"/>
    <property type="match status" value="1"/>
</dbReference>
<organism evidence="3 4">
    <name type="scientific">Cyprinus carpio carpio</name>
    <dbReference type="NCBI Taxonomy" id="630221"/>
    <lineage>
        <taxon>Eukaryota</taxon>
        <taxon>Metazoa</taxon>
        <taxon>Chordata</taxon>
        <taxon>Craniata</taxon>
        <taxon>Vertebrata</taxon>
        <taxon>Euteleostomi</taxon>
        <taxon>Actinopterygii</taxon>
        <taxon>Neopterygii</taxon>
        <taxon>Teleostei</taxon>
        <taxon>Ostariophysi</taxon>
        <taxon>Cypriniformes</taxon>
        <taxon>Cyprinidae</taxon>
        <taxon>Cyprininae</taxon>
        <taxon>Cyprinus</taxon>
    </lineage>
</organism>
<evidence type="ECO:0000256" key="1">
    <source>
        <dbReference type="SAM" id="MobiDB-lite"/>
    </source>
</evidence>
<keyword evidence="4" id="KW-1185">Reference proteome</keyword>
<dbReference type="AlphaFoldDB" id="A0A9J7WW15"/>
<dbReference type="InterPro" id="IPR038269">
    <property type="entry name" value="SCAN_sf"/>
</dbReference>
<accession>A0A9J7WW15</accession>
<dbReference type="GeneTree" id="ENSGT00940000159113"/>
<feature type="domain" description="SCAN box" evidence="2">
    <location>
        <begin position="128"/>
        <end position="204"/>
    </location>
</feature>
<dbReference type="Gene3D" id="1.10.4020.10">
    <property type="entry name" value="DNA breaking-rejoining enzymes"/>
    <property type="match status" value="1"/>
</dbReference>
<dbReference type="SMART" id="SM00431">
    <property type="entry name" value="SCAN"/>
    <property type="match status" value="1"/>
</dbReference>
<dbReference type="Ensembl" id="ENSCCRT00000129682.1">
    <property type="protein sequence ID" value="ENSCCRP00000098420.1"/>
    <property type="gene ID" value="ENSCCRG00000081113.1"/>
</dbReference>
<dbReference type="CDD" id="cd07936">
    <property type="entry name" value="SCAN"/>
    <property type="match status" value="1"/>
</dbReference>
<dbReference type="OMA" id="YVNMDIN"/>
<dbReference type="PANTHER" id="PTHR46888">
    <property type="entry name" value="ZINC KNUCKLE DOMAINCONTAINING PROTEIN-RELATED"/>
    <property type="match status" value="1"/>
</dbReference>
<reference evidence="3" key="1">
    <citation type="submission" date="2025-08" db="UniProtKB">
        <authorList>
            <consortium name="Ensembl"/>
        </authorList>
    </citation>
    <scope>IDENTIFICATION</scope>
</reference>
<dbReference type="Proteomes" id="UP001108240">
    <property type="component" value="Unplaced"/>
</dbReference>
<evidence type="ECO:0000313" key="3">
    <source>
        <dbReference type="Ensembl" id="ENSCCRP00000098420.1"/>
    </source>
</evidence>
<dbReference type="PANTHER" id="PTHR46888:SF1">
    <property type="entry name" value="RIBONUCLEASE H"/>
    <property type="match status" value="1"/>
</dbReference>
<reference evidence="3" key="2">
    <citation type="submission" date="2025-09" db="UniProtKB">
        <authorList>
            <consortium name="Ensembl"/>
        </authorList>
    </citation>
    <scope>IDENTIFICATION</scope>
</reference>
<proteinExistence type="predicted"/>
<name>A0A9J7WW15_CYPCA</name>
<feature type="region of interest" description="Disordered" evidence="1">
    <location>
        <begin position="1"/>
        <end position="31"/>
    </location>
</feature>
<dbReference type="InterPro" id="IPR003309">
    <property type="entry name" value="SCAN_dom"/>
</dbReference>
<sequence length="211" mass="23975">MGPKRAVKSDEMVASATGGADAEDPPVSAGSCSRLTIRCWSSRRRAMTEPRLQPLNEDDDVECFLMNFEQIAAACRWPRSDWAVRLVPLLTGKARSAYVNMDINESLVYDEVKAAVLKKYDINPESYRLRFRSTDVRVDESPKELYGRLKGTFNKWIQPQNRSKEEVAEVIILEQYLRVLAPELQTWVKEHNPESAAKAAELADVFVAVRR</sequence>
<evidence type="ECO:0000313" key="4">
    <source>
        <dbReference type="Proteomes" id="UP001108240"/>
    </source>
</evidence>
<protein>
    <recommendedName>
        <fullName evidence="2">SCAN box domain-containing protein</fullName>
    </recommendedName>
</protein>